<reference evidence="2 3" key="1">
    <citation type="submission" date="2023-12" db="EMBL/GenBank/DDBJ databases">
        <title>Baltic Sea Cyanobacteria.</title>
        <authorList>
            <person name="Delbaje E."/>
            <person name="Fewer D.P."/>
            <person name="Shishido T.K."/>
        </authorList>
    </citation>
    <scope>NUCLEOTIDE SEQUENCE [LARGE SCALE GENOMIC DNA]</scope>
    <source>
        <strain evidence="2 3">UHCC 0060</strain>
    </source>
</reference>
<accession>A0ABU5UVQ0</accession>
<gene>
    <name evidence="1" type="ORF">VB695_17690</name>
    <name evidence="2" type="ORF">VB695_17705</name>
</gene>
<sequence>MRWLGRWEGRWAKPRRRRSALQQRFAIAQMAVKLMQLISSAAAPAEYPTRPAASPRDKYTFP</sequence>
<dbReference type="Proteomes" id="UP001303285">
    <property type="component" value="Unassembled WGS sequence"/>
</dbReference>
<proteinExistence type="predicted"/>
<evidence type="ECO:0000313" key="2">
    <source>
        <dbReference type="EMBL" id="MEA5609879.1"/>
    </source>
</evidence>
<protein>
    <submittedName>
        <fullName evidence="2">Uncharacterized protein</fullName>
    </submittedName>
</protein>
<evidence type="ECO:0000313" key="3">
    <source>
        <dbReference type="Proteomes" id="UP001303285"/>
    </source>
</evidence>
<keyword evidence="3" id="KW-1185">Reference proteome</keyword>
<dbReference type="EMBL" id="JAYGHK010000065">
    <property type="protein sequence ID" value="MEA5609879.1"/>
    <property type="molecule type" value="Genomic_DNA"/>
</dbReference>
<evidence type="ECO:0000313" key="1">
    <source>
        <dbReference type="EMBL" id="MEA5609876.1"/>
    </source>
</evidence>
<name>A0ABU5UVQ0_NODSP</name>
<dbReference type="EMBL" id="JAYGHK010000065">
    <property type="protein sequence ID" value="MEA5609876.1"/>
    <property type="molecule type" value="Genomic_DNA"/>
</dbReference>
<comment type="caution">
    <text evidence="2">The sequence shown here is derived from an EMBL/GenBank/DDBJ whole genome shotgun (WGS) entry which is preliminary data.</text>
</comment>
<organism evidence="2 3">
    <name type="scientific">Nodularia spumigena UHCC 0060</name>
    <dbReference type="NCBI Taxonomy" id="3110300"/>
    <lineage>
        <taxon>Bacteria</taxon>
        <taxon>Bacillati</taxon>
        <taxon>Cyanobacteriota</taxon>
        <taxon>Cyanophyceae</taxon>
        <taxon>Nostocales</taxon>
        <taxon>Nodulariaceae</taxon>
        <taxon>Nodularia</taxon>
    </lineage>
</organism>